<feature type="domain" description="ATPase of the ABC class N-terminal" evidence="3">
    <location>
        <begin position="63"/>
        <end position="229"/>
    </location>
</feature>
<gene>
    <name evidence="5" type="ORF">CROQUDRAFT_660072</name>
</gene>
<dbReference type="PANTHER" id="PTHR38149">
    <property type="entry name" value="ATPASE"/>
    <property type="match status" value="1"/>
</dbReference>
<keyword evidence="6" id="KW-1185">Reference proteome</keyword>
<dbReference type="Pfam" id="PF21117">
    <property type="entry name" value="MRB1590_C"/>
    <property type="match status" value="1"/>
</dbReference>
<accession>A0A9P6NCX4</accession>
<comment type="caution">
    <text evidence="5">The sequence shown here is derived from an EMBL/GenBank/DDBJ whole genome shotgun (WGS) entry which is preliminary data.</text>
</comment>
<evidence type="ECO:0000313" key="6">
    <source>
        <dbReference type="Proteomes" id="UP000886653"/>
    </source>
</evidence>
<dbReference type="EMBL" id="MU167296">
    <property type="protein sequence ID" value="KAG0144401.1"/>
    <property type="molecule type" value="Genomic_DNA"/>
</dbReference>
<feature type="domain" description="MRB1590-like C-terminal" evidence="4">
    <location>
        <begin position="534"/>
        <end position="639"/>
    </location>
</feature>
<feature type="compositionally biased region" description="Polar residues" evidence="1">
    <location>
        <begin position="31"/>
        <end position="40"/>
    </location>
</feature>
<feature type="compositionally biased region" description="Gly residues" evidence="1">
    <location>
        <begin position="17"/>
        <end position="27"/>
    </location>
</feature>
<dbReference type="PANTHER" id="PTHR38149:SF1">
    <property type="entry name" value="ATPASE"/>
    <property type="match status" value="1"/>
</dbReference>
<dbReference type="InterPro" id="IPR049069">
    <property type="entry name" value="MRB1590-like_C"/>
</dbReference>
<evidence type="ECO:0000259" key="3">
    <source>
        <dbReference type="Pfam" id="PF20446"/>
    </source>
</evidence>
<evidence type="ECO:0000313" key="5">
    <source>
        <dbReference type="EMBL" id="KAG0144401.1"/>
    </source>
</evidence>
<reference evidence="5" key="1">
    <citation type="submission" date="2013-11" db="EMBL/GenBank/DDBJ databases">
        <title>Genome sequence of the fusiform rust pathogen reveals effectors for host alternation and coevolution with pine.</title>
        <authorList>
            <consortium name="DOE Joint Genome Institute"/>
            <person name="Smith K."/>
            <person name="Pendleton A."/>
            <person name="Kubisiak T."/>
            <person name="Anderson C."/>
            <person name="Salamov A."/>
            <person name="Aerts A."/>
            <person name="Riley R."/>
            <person name="Clum A."/>
            <person name="Lindquist E."/>
            <person name="Ence D."/>
            <person name="Campbell M."/>
            <person name="Kronenberg Z."/>
            <person name="Feau N."/>
            <person name="Dhillon B."/>
            <person name="Hamelin R."/>
            <person name="Burleigh J."/>
            <person name="Smith J."/>
            <person name="Yandell M."/>
            <person name="Nelson C."/>
            <person name="Grigoriev I."/>
            <person name="Davis J."/>
        </authorList>
    </citation>
    <scope>NUCLEOTIDE SEQUENCE</scope>
    <source>
        <strain evidence="5">G11</strain>
    </source>
</reference>
<dbReference type="InterPro" id="IPR046833">
    <property type="entry name" value="ABC_N"/>
</dbReference>
<feature type="region of interest" description="Disordered" evidence="1">
    <location>
        <begin position="17"/>
        <end position="41"/>
    </location>
</feature>
<name>A0A9P6NCX4_9BASI</name>
<dbReference type="Pfam" id="PF20446">
    <property type="entry name" value="ABC_N"/>
    <property type="match status" value="1"/>
</dbReference>
<dbReference type="OrthoDB" id="189459at2759"/>
<sequence>MSGRGAYYKALYGGGRGRGGTAGGGRGNFSRPPQNVNISPPETMKRARVDDGTYTTAMRDSIALRKMLLERDNRPYPAYRDIEGTWTFPSFTLSVTRVQSDSFAPPTRLRISLSRAQHCWPSQLYSSPIRRIALADWLTRRLASSIKPQNGAGPSQISGGWHGPKGGDFTIDIPGEQVLERTACRFDDASGNITVRLSVNMPARGRSIIGQLAADLMCNQLASHIHRSVIWTRLLEPEATKWVQCVEDQDRLRQLVTDSGLVAFIGNGSVLPRASGASASPMPTSSSGLVPFQSPPSLECKFSLPNLGVVSGMGIPKGITIIVGGGFHGKSTLLEAISNGPSNHTPTSGLNLVVTNERTIPLASEDGRAVTACDISPFIKNLPNKKDTRCFTTSDASGSTSMAASCVEAVELFGGKEGALLIDEDGCAVNFLIRDEKMRQLVKPEFEPFIFKVQSMYRDLGVSTIMVVGGCGDYFHVADLCIKMEHYKASDITQRAKEVAGAYRFDFEEELSPQIQVKSRKVLSSSLLPREGTKVVAKTTHSIQHGDDVSCLLDLSGLVQLSTVSQTRSLACFLPFLAAKRASEWLQLDDVMAYYDAIWHDDDALERLAEAGRADAGALARTNALHVAMSINRLRAARIQQPQD</sequence>
<evidence type="ECO:0000256" key="1">
    <source>
        <dbReference type="SAM" id="MobiDB-lite"/>
    </source>
</evidence>
<evidence type="ECO:0000259" key="4">
    <source>
        <dbReference type="Pfam" id="PF21117"/>
    </source>
</evidence>
<dbReference type="InterPro" id="IPR019195">
    <property type="entry name" value="ABC_ATPase_put"/>
</dbReference>
<dbReference type="Proteomes" id="UP000886653">
    <property type="component" value="Unassembled WGS sequence"/>
</dbReference>
<dbReference type="InterPro" id="IPR046834">
    <property type="entry name" value="ABC_ATPase_C"/>
</dbReference>
<organism evidence="5 6">
    <name type="scientific">Cronartium quercuum f. sp. fusiforme G11</name>
    <dbReference type="NCBI Taxonomy" id="708437"/>
    <lineage>
        <taxon>Eukaryota</taxon>
        <taxon>Fungi</taxon>
        <taxon>Dikarya</taxon>
        <taxon>Basidiomycota</taxon>
        <taxon>Pucciniomycotina</taxon>
        <taxon>Pucciniomycetes</taxon>
        <taxon>Pucciniales</taxon>
        <taxon>Coleosporiaceae</taxon>
        <taxon>Cronartium</taxon>
    </lineage>
</organism>
<dbReference type="AlphaFoldDB" id="A0A9P6NCX4"/>
<dbReference type="Pfam" id="PF09818">
    <property type="entry name" value="ABC_ATPase"/>
    <property type="match status" value="1"/>
</dbReference>
<feature type="domain" description="ATPase of the ABC class C-terminal" evidence="2">
    <location>
        <begin position="239"/>
        <end position="510"/>
    </location>
</feature>
<proteinExistence type="predicted"/>
<evidence type="ECO:0000259" key="2">
    <source>
        <dbReference type="Pfam" id="PF09818"/>
    </source>
</evidence>
<protein>
    <submittedName>
        <fullName evidence="5">Uncharacterized protein</fullName>
    </submittedName>
</protein>